<evidence type="ECO:0000313" key="3">
    <source>
        <dbReference type="Proteomes" id="UP000237423"/>
    </source>
</evidence>
<evidence type="ECO:0000313" key="2">
    <source>
        <dbReference type="EMBL" id="POZ51182.1"/>
    </source>
</evidence>
<dbReference type="GO" id="GO:0001046">
    <property type="term" value="F:core promoter sequence-specific DNA binding"/>
    <property type="evidence" value="ECO:0007669"/>
    <property type="project" value="TreeGrafter"/>
</dbReference>
<organism evidence="2 3">
    <name type="scientific">Methylovulum psychrotolerans</name>
    <dbReference type="NCBI Taxonomy" id="1704499"/>
    <lineage>
        <taxon>Bacteria</taxon>
        <taxon>Pseudomonadati</taxon>
        <taxon>Pseudomonadota</taxon>
        <taxon>Gammaproteobacteria</taxon>
        <taxon>Methylococcales</taxon>
        <taxon>Methylococcaceae</taxon>
        <taxon>Methylovulum</taxon>
    </lineage>
</organism>
<reference evidence="2 3" key="1">
    <citation type="submission" date="2017-11" db="EMBL/GenBank/DDBJ databases">
        <title>Draft Genome Sequence of Methylobacter psychrotolerans Sph1T, an Obligate Methanotroph from Low-Temperature Environments.</title>
        <authorList>
            <person name="Oshkin I.Y."/>
            <person name="Miroshnikov K."/>
            <person name="Belova S.E."/>
            <person name="Korzhenkov A."/>
            <person name="Toshchakov S.V."/>
            <person name="Dedysh S.N."/>
        </authorList>
    </citation>
    <scope>NUCLEOTIDE SEQUENCE [LARGE SCALE GENOMIC DNA]</scope>
    <source>
        <strain evidence="2 3">Sph1</strain>
    </source>
</reference>
<feature type="domain" description="HTH cro/C1-type" evidence="1">
    <location>
        <begin position="80"/>
        <end position="132"/>
    </location>
</feature>
<comment type="caution">
    <text evidence="2">The sequence shown here is derived from an EMBL/GenBank/DDBJ whole genome shotgun (WGS) entry which is preliminary data.</text>
</comment>
<dbReference type="EMBL" id="PGFZ01000007">
    <property type="protein sequence ID" value="POZ51182.1"/>
    <property type="molecule type" value="Genomic_DNA"/>
</dbReference>
<dbReference type="PROSITE" id="PS50943">
    <property type="entry name" value="HTH_CROC1"/>
    <property type="match status" value="1"/>
</dbReference>
<dbReference type="PANTHER" id="PTHR40455:SF1">
    <property type="entry name" value="ANTITOXIN HIGA"/>
    <property type="match status" value="1"/>
</dbReference>
<protein>
    <submittedName>
        <fullName evidence="2">Antitoxin HigA</fullName>
    </submittedName>
</protein>
<dbReference type="GO" id="GO:0006355">
    <property type="term" value="P:regulation of DNA-templated transcription"/>
    <property type="evidence" value="ECO:0007669"/>
    <property type="project" value="InterPro"/>
</dbReference>
<sequence>MNSNLQAMMTSWQPLAPLVSVPYTETQYQERIALLNELIDEVGENEDHPLATLLDIVGMAVANYEQAHYPIPAAPPQDVLAYLMAEHQLKQSDLPEMGSQGVVSEILRGKRQLNVRQIQALSQRFRVSAEVFLAVRAGIVLFWCESAIPLNVAVGLSNRQGLFRELHGHAVQAAVLMHQGAAWGGDDGVVGEAGT</sequence>
<dbReference type="PANTHER" id="PTHR40455">
    <property type="entry name" value="ANTITOXIN HIGA"/>
    <property type="match status" value="1"/>
</dbReference>
<proteinExistence type="predicted"/>
<dbReference type="SUPFAM" id="SSF47413">
    <property type="entry name" value="lambda repressor-like DNA-binding domains"/>
    <property type="match status" value="1"/>
</dbReference>
<dbReference type="InterPro" id="IPR010982">
    <property type="entry name" value="Lambda_DNA-bd_dom_sf"/>
</dbReference>
<dbReference type="SMART" id="SM00530">
    <property type="entry name" value="HTH_XRE"/>
    <property type="match status" value="1"/>
</dbReference>
<dbReference type="Proteomes" id="UP000237423">
    <property type="component" value="Unassembled WGS sequence"/>
</dbReference>
<dbReference type="InterPro" id="IPR039060">
    <property type="entry name" value="Antitox_HigA"/>
</dbReference>
<dbReference type="AlphaFoldDB" id="A0A2S5CKB6"/>
<name>A0A2S5CKB6_9GAMM</name>
<accession>A0A2S5CKB6</accession>
<dbReference type="InterPro" id="IPR001387">
    <property type="entry name" value="Cro/C1-type_HTH"/>
</dbReference>
<gene>
    <name evidence="2" type="primary">higA</name>
    <name evidence="2" type="ORF">AADEFJLK_03145</name>
</gene>
<evidence type="ECO:0000259" key="1">
    <source>
        <dbReference type="PROSITE" id="PS50943"/>
    </source>
</evidence>